<protein>
    <submittedName>
        <fullName evidence="2">Uncharacterized protein</fullName>
    </submittedName>
</protein>
<reference evidence="2" key="1">
    <citation type="journal article" date="2021" name="PeerJ">
        <title>Extensive microbial diversity within the chicken gut microbiome revealed by metagenomics and culture.</title>
        <authorList>
            <person name="Gilroy R."/>
            <person name="Ravi A."/>
            <person name="Getino M."/>
            <person name="Pursley I."/>
            <person name="Horton D.L."/>
            <person name="Alikhan N.F."/>
            <person name="Baker D."/>
            <person name="Gharbi K."/>
            <person name="Hall N."/>
            <person name="Watson M."/>
            <person name="Adriaenssens E.M."/>
            <person name="Foster-Nyarko E."/>
            <person name="Jarju S."/>
            <person name="Secka A."/>
            <person name="Antonio M."/>
            <person name="Oren A."/>
            <person name="Chaudhuri R.R."/>
            <person name="La Ragione R."/>
            <person name="Hildebrand F."/>
            <person name="Pallen M.J."/>
        </authorList>
    </citation>
    <scope>NUCLEOTIDE SEQUENCE</scope>
    <source>
        <strain evidence="2">CHK173-259</strain>
    </source>
</reference>
<dbReference type="AlphaFoldDB" id="A0A9D1U444"/>
<name>A0A9D1U444_9LACO</name>
<dbReference type="Proteomes" id="UP000886822">
    <property type="component" value="Unassembled WGS sequence"/>
</dbReference>
<dbReference type="EMBL" id="DXGJ01000002">
    <property type="protein sequence ID" value="HIW70992.1"/>
    <property type="molecule type" value="Genomic_DNA"/>
</dbReference>
<gene>
    <name evidence="2" type="ORF">H9875_00045</name>
</gene>
<reference evidence="2" key="2">
    <citation type="submission" date="2021-04" db="EMBL/GenBank/DDBJ databases">
        <authorList>
            <person name="Gilroy R."/>
        </authorList>
    </citation>
    <scope>NUCLEOTIDE SEQUENCE</scope>
    <source>
        <strain evidence="2">CHK173-259</strain>
    </source>
</reference>
<accession>A0A9D1U444</accession>
<evidence type="ECO:0000313" key="3">
    <source>
        <dbReference type="Proteomes" id="UP000886822"/>
    </source>
</evidence>
<feature type="region of interest" description="Disordered" evidence="1">
    <location>
        <begin position="51"/>
        <end position="74"/>
    </location>
</feature>
<comment type="caution">
    <text evidence="2">The sequence shown here is derived from an EMBL/GenBank/DDBJ whole genome shotgun (WGS) entry which is preliminary data.</text>
</comment>
<sequence length="74" mass="8116">MIKQQTPDQKDIIISQVSSAAGGEIAELLQRNARLTVLAAQLQTENKKLKEENDTLKAKPKSTDTVVVPAEKED</sequence>
<evidence type="ECO:0000256" key="1">
    <source>
        <dbReference type="SAM" id="MobiDB-lite"/>
    </source>
</evidence>
<organism evidence="2 3">
    <name type="scientific">Candidatus Levilactobacillus faecigallinarum</name>
    <dbReference type="NCBI Taxonomy" id="2838638"/>
    <lineage>
        <taxon>Bacteria</taxon>
        <taxon>Bacillati</taxon>
        <taxon>Bacillota</taxon>
        <taxon>Bacilli</taxon>
        <taxon>Lactobacillales</taxon>
        <taxon>Lactobacillaceae</taxon>
        <taxon>Levilactobacillus</taxon>
    </lineage>
</organism>
<evidence type="ECO:0000313" key="2">
    <source>
        <dbReference type="EMBL" id="HIW70992.1"/>
    </source>
</evidence>
<proteinExistence type="predicted"/>